<evidence type="ECO:0000259" key="10">
    <source>
        <dbReference type="Pfam" id="PF10502"/>
    </source>
</evidence>
<comment type="caution">
    <text evidence="11">The sequence shown here is derived from an EMBL/GenBank/DDBJ whole genome shotgun (WGS) entry which is preliminary data.</text>
</comment>
<evidence type="ECO:0000256" key="4">
    <source>
        <dbReference type="ARBA" id="ARBA00013208"/>
    </source>
</evidence>
<dbReference type="EMBL" id="LJZR01000017">
    <property type="protein sequence ID" value="KPQ34773.1"/>
    <property type="molecule type" value="Genomic_DNA"/>
</dbReference>
<dbReference type="PROSITE" id="PS00501">
    <property type="entry name" value="SPASE_I_1"/>
    <property type="match status" value="1"/>
</dbReference>
<dbReference type="InterPro" id="IPR000223">
    <property type="entry name" value="Pept_S26A_signal_pept_1"/>
</dbReference>
<gene>
    <name evidence="11" type="primary">lepB-5</name>
    <name evidence="11" type="ORF">HLUCCA11_13685</name>
</gene>
<evidence type="ECO:0000256" key="2">
    <source>
        <dbReference type="ARBA" id="ARBA00004401"/>
    </source>
</evidence>
<dbReference type="NCBIfam" id="TIGR02227">
    <property type="entry name" value="sigpep_I_bact"/>
    <property type="match status" value="1"/>
</dbReference>
<evidence type="ECO:0000256" key="6">
    <source>
        <dbReference type="ARBA" id="ARBA00022801"/>
    </source>
</evidence>
<dbReference type="PATRIC" id="fig|1666911.3.peg.1512"/>
<sequence length="199" mass="22165">MAFRSIQSKNEKPIPTTNPWVEGLQTIGLSIVLALGVRTFVAEARYIPSGSMLPTLEVNDRLVIEKISYLFRQPNRGDIIVFHPPAAAGEQFAKEAFIKRVVGLPGETIEVKNNQVYINGSPLTESYIEAPPNYSLAVQTVPDGAYLVFGDNRNNSEDGHVWGFLPGDRIIGRATFRFWPLDRLAYLADPIYSPESSRE</sequence>
<dbReference type="GO" id="GO:0006465">
    <property type="term" value="P:signal peptide processing"/>
    <property type="evidence" value="ECO:0007669"/>
    <property type="project" value="InterPro"/>
</dbReference>
<evidence type="ECO:0000313" key="12">
    <source>
        <dbReference type="Proteomes" id="UP000050465"/>
    </source>
</evidence>
<dbReference type="InterPro" id="IPR036286">
    <property type="entry name" value="LexA/Signal_pep-like_sf"/>
</dbReference>
<dbReference type="EC" id="3.4.21.89" evidence="4 8"/>
<comment type="subcellular location">
    <subcellularLocation>
        <location evidence="2">Cell membrane</location>
        <topology evidence="2">Single-pass type II membrane protein</topology>
    </subcellularLocation>
    <subcellularLocation>
        <location evidence="9">Membrane</location>
        <topology evidence="9">Single-pass type II membrane protein</topology>
    </subcellularLocation>
</comment>
<name>A0A0P7YVT6_9CYAN</name>
<reference evidence="11 12" key="1">
    <citation type="submission" date="2015-09" db="EMBL/GenBank/DDBJ databases">
        <title>Identification and resolution of microdiversity through metagenomic sequencing of parallel consortia.</title>
        <authorList>
            <person name="Nelson W.C."/>
            <person name="Romine M.F."/>
            <person name="Lindemann S.R."/>
        </authorList>
    </citation>
    <scope>NUCLEOTIDE SEQUENCE [LARGE SCALE GENOMIC DNA]</scope>
    <source>
        <strain evidence="11">Ana</strain>
    </source>
</reference>
<evidence type="ECO:0000256" key="1">
    <source>
        <dbReference type="ARBA" id="ARBA00000677"/>
    </source>
</evidence>
<evidence type="ECO:0000256" key="8">
    <source>
        <dbReference type="RuleBase" id="RU003993"/>
    </source>
</evidence>
<dbReference type="Gene3D" id="2.10.109.10">
    <property type="entry name" value="Umud Fragment, subunit A"/>
    <property type="match status" value="1"/>
</dbReference>
<keyword evidence="6 8" id="KW-0378">Hydrolase</keyword>
<dbReference type="PRINTS" id="PR00727">
    <property type="entry name" value="LEADERPTASE"/>
</dbReference>
<keyword evidence="5 8" id="KW-0645">Protease</keyword>
<dbReference type="PANTHER" id="PTHR43390:SF1">
    <property type="entry name" value="CHLOROPLAST PROCESSING PEPTIDASE"/>
    <property type="match status" value="1"/>
</dbReference>
<dbReference type="InterPro" id="IPR019757">
    <property type="entry name" value="Pept_S26A_signal_pept_1_Lys-AS"/>
</dbReference>
<dbReference type="InterPro" id="IPR019533">
    <property type="entry name" value="Peptidase_S26"/>
</dbReference>
<dbReference type="CDD" id="cd06530">
    <property type="entry name" value="S26_SPase_I"/>
    <property type="match status" value="1"/>
</dbReference>
<dbReference type="InterPro" id="IPR019758">
    <property type="entry name" value="Pept_S26A_signal_pept_1_CS"/>
</dbReference>
<organism evidence="11 12">
    <name type="scientific">Phormidesmis priestleyi Ana</name>
    <dbReference type="NCBI Taxonomy" id="1666911"/>
    <lineage>
        <taxon>Bacteria</taxon>
        <taxon>Bacillati</taxon>
        <taxon>Cyanobacteriota</taxon>
        <taxon>Cyanophyceae</taxon>
        <taxon>Leptolyngbyales</taxon>
        <taxon>Leptolyngbyaceae</taxon>
        <taxon>Phormidesmis</taxon>
    </lineage>
</organism>
<dbReference type="PANTHER" id="PTHR43390">
    <property type="entry name" value="SIGNAL PEPTIDASE I"/>
    <property type="match status" value="1"/>
</dbReference>
<proteinExistence type="inferred from homology"/>
<evidence type="ECO:0000256" key="9">
    <source>
        <dbReference type="RuleBase" id="RU362042"/>
    </source>
</evidence>
<feature type="active site" evidence="7">
    <location>
        <position position="51"/>
    </location>
</feature>
<dbReference type="InterPro" id="IPR019756">
    <property type="entry name" value="Pept_S26A_signal_pept_1_Ser-AS"/>
</dbReference>
<comment type="similarity">
    <text evidence="3 9">Belongs to the peptidase S26 family.</text>
</comment>
<dbReference type="GO" id="GO:0004252">
    <property type="term" value="F:serine-type endopeptidase activity"/>
    <property type="evidence" value="ECO:0007669"/>
    <property type="project" value="InterPro"/>
</dbReference>
<dbReference type="GO" id="GO:0009003">
    <property type="term" value="F:signal peptidase activity"/>
    <property type="evidence" value="ECO:0007669"/>
    <property type="project" value="UniProtKB-EC"/>
</dbReference>
<protein>
    <recommendedName>
        <fullName evidence="4 8">Signal peptidase I</fullName>
        <ecNumber evidence="4 8">3.4.21.89</ecNumber>
    </recommendedName>
</protein>
<feature type="domain" description="Peptidase S26" evidence="10">
    <location>
        <begin position="23"/>
        <end position="179"/>
    </location>
</feature>
<dbReference type="GO" id="GO:0005886">
    <property type="term" value="C:plasma membrane"/>
    <property type="evidence" value="ECO:0007669"/>
    <property type="project" value="UniProtKB-SubCell"/>
</dbReference>
<dbReference type="AlphaFoldDB" id="A0A0P7YVT6"/>
<dbReference type="PROSITE" id="PS00761">
    <property type="entry name" value="SPASE_I_3"/>
    <property type="match status" value="1"/>
</dbReference>
<dbReference type="SUPFAM" id="SSF51306">
    <property type="entry name" value="LexA/Signal peptidase"/>
    <property type="match status" value="1"/>
</dbReference>
<evidence type="ECO:0000313" key="11">
    <source>
        <dbReference type="EMBL" id="KPQ34773.1"/>
    </source>
</evidence>
<comment type="catalytic activity">
    <reaction evidence="1 8">
        <text>Cleavage of hydrophobic, N-terminal signal or leader sequences from secreted and periplasmic proteins.</text>
        <dbReference type="EC" id="3.4.21.89"/>
    </reaction>
</comment>
<accession>A0A0P7YVT6</accession>
<dbReference type="Pfam" id="PF10502">
    <property type="entry name" value="Peptidase_S26"/>
    <property type="match status" value="1"/>
</dbReference>
<feature type="active site" evidence="7">
    <location>
        <position position="99"/>
    </location>
</feature>
<dbReference type="STRING" id="1666911.HLUCCA11_13685"/>
<dbReference type="PROSITE" id="PS00760">
    <property type="entry name" value="SPASE_I_2"/>
    <property type="match status" value="1"/>
</dbReference>
<evidence type="ECO:0000256" key="3">
    <source>
        <dbReference type="ARBA" id="ARBA00009370"/>
    </source>
</evidence>
<evidence type="ECO:0000256" key="5">
    <source>
        <dbReference type="ARBA" id="ARBA00022670"/>
    </source>
</evidence>
<evidence type="ECO:0000256" key="7">
    <source>
        <dbReference type="PIRSR" id="PIRSR600223-1"/>
    </source>
</evidence>
<dbReference type="Proteomes" id="UP000050465">
    <property type="component" value="Unassembled WGS sequence"/>
</dbReference>